<evidence type="ECO:0000259" key="1">
    <source>
        <dbReference type="Pfam" id="PF08241"/>
    </source>
</evidence>
<organism evidence="2 3">
    <name type="scientific">Hydrococcus rivularis NIES-593</name>
    <dbReference type="NCBI Taxonomy" id="1921803"/>
    <lineage>
        <taxon>Bacteria</taxon>
        <taxon>Bacillati</taxon>
        <taxon>Cyanobacteriota</taxon>
        <taxon>Cyanophyceae</taxon>
        <taxon>Pleurocapsales</taxon>
        <taxon>Hydrococcaceae</taxon>
        <taxon>Hydrococcus</taxon>
    </lineage>
</organism>
<dbReference type="OrthoDB" id="457170at2"/>
<name>A0A1U7HJP3_9CYAN</name>
<evidence type="ECO:0000313" key="3">
    <source>
        <dbReference type="Proteomes" id="UP000186868"/>
    </source>
</evidence>
<sequence>MKLLNIGCGTVFHPAWVNIDLVSSSPEVQVCDIRKKLTYPDAEFDACYSSHVVEHLKQEEVNQLLAESWRILKPKGVIRVVVPDLEAIVREYLKALEQVEAGVKEAELDYDWMMLELYDQVVRSFRGGQMACFLDNPNILNKDFVFSRIGDELENHVARKLVKKSLWEKLKAENSFWLIQKVRNNIAKYLVTIVAGSEAKQALEEGLFRNSGEIHRWMYDRFSLRRLLERAGFVDIRVCRADESRILDFNSYNLDIVDGKVRKPDSLFMEAIKP</sequence>
<protein>
    <submittedName>
        <fullName evidence="2">Methyltransferase</fullName>
    </submittedName>
</protein>
<dbReference type="Pfam" id="PF08241">
    <property type="entry name" value="Methyltransf_11"/>
    <property type="match status" value="1"/>
</dbReference>
<evidence type="ECO:0000313" key="2">
    <source>
        <dbReference type="EMBL" id="OKH23789.1"/>
    </source>
</evidence>
<comment type="caution">
    <text evidence="2">The sequence shown here is derived from an EMBL/GenBank/DDBJ whole genome shotgun (WGS) entry which is preliminary data.</text>
</comment>
<dbReference type="Proteomes" id="UP000186868">
    <property type="component" value="Unassembled WGS sequence"/>
</dbReference>
<keyword evidence="2" id="KW-0489">Methyltransferase</keyword>
<dbReference type="SUPFAM" id="SSF53335">
    <property type="entry name" value="S-adenosyl-L-methionine-dependent methyltransferases"/>
    <property type="match status" value="1"/>
</dbReference>
<dbReference type="CDD" id="cd02440">
    <property type="entry name" value="AdoMet_MTases"/>
    <property type="match status" value="1"/>
</dbReference>
<dbReference type="Gene3D" id="3.40.50.150">
    <property type="entry name" value="Vaccinia Virus protein VP39"/>
    <property type="match status" value="1"/>
</dbReference>
<feature type="domain" description="Methyltransferase type 11" evidence="1">
    <location>
        <begin position="26"/>
        <end position="78"/>
    </location>
</feature>
<dbReference type="GO" id="GO:0032259">
    <property type="term" value="P:methylation"/>
    <property type="evidence" value="ECO:0007669"/>
    <property type="project" value="UniProtKB-KW"/>
</dbReference>
<proteinExistence type="predicted"/>
<dbReference type="STRING" id="1921803.NIES593_09020"/>
<dbReference type="InterPro" id="IPR013216">
    <property type="entry name" value="Methyltransf_11"/>
</dbReference>
<keyword evidence="2" id="KW-0808">Transferase</keyword>
<dbReference type="InterPro" id="IPR029063">
    <property type="entry name" value="SAM-dependent_MTases_sf"/>
</dbReference>
<reference evidence="2 3" key="1">
    <citation type="submission" date="2016-11" db="EMBL/GenBank/DDBJ databases">
        <title>Draft Genome Sequences of Nine Cyanobacterial Strains from Diverse Habitats.</title>
        <authorList>
            <person name="Zhu T."/>
            <person name="Hou S."/>
            <person name="Lu X."/>
            <person name="Hess W.R."/>
        </authorList>
    </citation>
    <scope>NUCLEOTIDE SEQUENCE [LARGE SCALE GENOMIC DNA]</scope>
    <source>
        <strain evidence="2 3">NIES-593</strain>
    </source>
</reference>
<dbReference type="GO" id="GO:0008757">
    <property type="term" value="F:S-adenosylmethionine-dependent methyltransferase activity"/>
    <property type="evidence" value="ECO:0007669"/>
    <property type="project" value="InterPro"/>
</dbReference>
<dbReference type="AlphaFoldDB" id="A0A1U7HJP3"/>
<gene>
    <name evidence="2" type="ORF">NIES593_09020</name>
</gene>
<accession>A0A1U7HJP3</accession>
<dbReference type="RefSeq" id="WP_073599261.1">
    <property type="nucleotide sequence ID" value="NZ_MRCB01000008.1"/>
</dbReference>
<dbReference type="EMBL" id="MRCB01000008">
    <property type="protein sequence ID" value="OKH23789.1"/>
    <property type="molecule type" value="Genomic_DNA"/>
</dbReference>
<keyword evidence="3" id="KW-1185">Reference proteome</keyword>